<evidence type="ECO:0008006" key="4">
    <source>
        <dbReference type="Google" id="ProtNLM"/>
    </source>
</evidence>
<evidence type="ECO:0000313" key="2">
    <source>
        <dbReference type="EMBL" id="NII07873.1"/>
    </source>
</evidence>
<dbReference type="RefSeq" id="WP_166950120.1">
    <property type="nucleotide sequence ID" value="NZ_CP077072.1"/>
</dbReference>
<dbReference type="EMBL" id="JAARLZ010000009">
    <property type="protein sequence ID" value="NII07873.1"/>
    <property type="molecule type" value="Genomic_DNA"/>
</dbReference>
<reference evidence="2 3" key="1">
    <citation type="submission" date="2020-03" db="EMBL/GenBank/DDBJ databases">
        <authorList>
            <person name="Lai Q."/>
        </authorList>
    </citation>
    <scope>NUCLEOTIDE SEQUENCE [LARGE SCALE GENOMIC DNA]</scope>
    <source>
        <strain evidence="2 3">CCUG 25036</strain>
    </source>
</reference>
<dbReference type="AlphaFoldDB" id="A0A7X5UCD4"/>
<feature type="chain" id="PRO_5031516509" description="Lipoprotein" evidence="1">
    <location>
        <begin position="22"/>
        <end position="122"/>
    </location>
</feature>
<protein>
    <recommendedName>
        <fullName evidence="4">Lipoprotein</fullName>
    </recommendedName>
</protein>
<feature type="signal peptide" evidence="1">
    <location>
        <begin position="1"/>
        <end position="21"/>
    </location>
</feature>
<gene>
    <name evidence="2" type="ORF">HBF25_15930</name>
</gene>
<evidence type="ECO:0000313" key="3">
    <source>
        <dbReference type="Proteomes" id="UP000490980"/>
    </source>
</evidence>
<dbReference type="PROSITE" id="PS51257">
    <property type="entry name" value="PROKAR_LIPOPROTEIN"/>
    <property type="match status" value="1"/>
</dbReference>
<dbReference type="Proteomes" id="UP000490980">
    <property type="component" value="Unassembled WGS sequence"/>
</dbReference>
<proteinExistence type="predicted"/>
<comment type="caution">
    <text evidence="2">The sequence shown here is derived from an EMBL/GenBank/DDBJ whole genome shotgun (WGS) entry which is preliminary data.</text>
</comment>
<evidence type="ECO:0000256" key="1">
    <source>
        <dbReference type="SAM" id="SignalP"/>
    </source>
</evidence>
<name>A0A7X5UCD4_9GAMM</name>
<sequence length="122" mass="13548">MMASLKPLLFAAVAVASLSLAGCTEWVRPGTDPQTRDADLASCKAYGYNRIPPNVVSYMSSDGYYEKGETKCKTRDDGTQVCKEKSGTYHDPVYSDKDLNGDARDAIVDDCMYRRGYVQQQR</sequence>
<keyword evidence="1" id="KW-0732">Signal</keyword>
<organism evidence="2 3">
    <name type="scientific">Luteibacter anthropi</name>
    <dbReference type="NCBI Taxonomy" id="564369"/>
    <lineage>
        <taxon>Bacteria</taxon>
        <taxon>Pseudomonadati</taxon>
        <taxon>Pseudomonadota</taxon>
        <taxon>Gammaproteobacteria</taxon>
        <taxon>Lysobacterales</taxon>
        <taxon>Rhodanobacteraceae</taxon>
        <taxon>Luteibacter</taxon>
    </lineage>
</organism>
<accession>A0A7X5UCD4</accession>
<keyword evidence="3" id="KW-1185">Reference proteome</keyword>